<dbReference type="Proteomes" id="UP000236161">
    <property type="component" value="Unassembled WGS sequence"/>
</dbReference>
<dbReference type="EMBL" id="KZ451932">
    <property type="protein sequence ID" value="PKA61237.1"/>
    <property type="molecule type" value="Genomic_DNA"/>
</dbReference>
<dbReference type="PROSITE" id="PS50011">
    <property type="entry name" value="PROTEIN_KINASE_DOM"/>
    <property type="match status" value="1"/>
</dbReference>
<feature type="chain" id="PRO_5014181945" description="non-specific serine/threonine protein kinase" evidence="19">
    <location>
        <begin position="32"/>
        <end position="998"/>
    </location>
</feature>
<evidence type="ECO:0000256" key="9">
    <source>
        <dbReference type="ARBA" id="ARBA00022737"/>
    </source>
</evidence>
<evidence type="ECO:0000313" key="21">
    <source>
        <dbReference type="EMBL" id="PKA61237.1"/>
    </source>
</evidence>
<keyword evidence="22" id="KW-1185">Reference proteome</keyword>
<dbReference type="PANTHER" id="PTHR48056:SF70">
    <property type="entry name" value="PROTEIN KINASE DOMAIN-CONTAINING PROTEIN"/>
    <property type="match status" value="1"/>
</dbReference>
<comment type="similarity">
    <text evidence="2">Belongs to the protein kinase superfamily. Ser/Thr protein kinase family.</text>
</comment>
<evidence type="ECO:0000256" key="1">
    <source>
        <dbReference type="ARBA" id="ARBA00004162"/>
    </source>
</evidence>
<protein>
    <recommendedName>
        <fullName evidence="3">non-specific serine/threonine protein kinase</fullName>
        <ecNumber evidence="3">2.7.11.1</ecNumber>
    </recommendedName>
</protein>
<dbReference type="PRINTS" id="PR00019">
    <property type="entry name" value="LEURICHRPT"/>
</dbReference>
<keyword evidence="16" id="KW-0325">Glycoprotein</keyword>
<keyword evidence="15 21" id="KW-0675">Receptor</keyword>
<dbReference type="InterPro" id="IPR050647">
    <property type="entry name" value="Plant_LRR-RLKs"/>
</dbReference>
<evidence type="ECO:0000313" key="22">
    <source>
        <dbReference type="Proteomes" id="UP000236161"/>
    </source>
</evidence>
<dbReference type="PROSITE" id="PS00107">
    <property type="entry name" value="PROTEIN_KINASE_ATP"/>
    <property type="match status" value="1"/>
</dbReference>
<dbReference type="FunFam" id="3.30.200.20:FF:000513">
    <property type="entry name" value="Receptor-like protein kinase HSL1"/>
    <property type="match status" value="1"/>
</dbReference>
<evidence type="ECO:0000256" key="2">
    <source>
        <dbReference type="ARBA" id="ARBA00008684"/>
    </source>
</evidence>
<keyword evidence="10 17" id="KW-0547">Nucleotide-binding</keyword>
<evidence type="ECO:0000256" key="18">
    <source>
        <dbReference type="SAM" id="Phobius"/>
    </source>
</evidence>
<dbReference type="SUPFAM" id="SSF56112">
    <property type="entry name" value="Protein kinase-like (PK-like)"/>
    <property type="match status" value="1"/>
</dbReference>
<dbReference type="Gene3D" id="3.30.200.20">
    <property type="entry name" value="Phosphorylase Kinase, domain 1"/>
    <property type="match status" value="1"/>
</dbReference>
<dbReference type="InterPro" id="IPR000719">
    <property type="entry name" value="Prot_kinase_dom"/>
</dbReference>
<dbReference type="FunFam" id="3.80.10.10:FF:000095">
    <property type="entry name" value="LRR receptor-like serine/threonine-protein kinase GSO1"/>
    <property type="match status" value="1"/>
</dbReference>
<dbReference type="GO" id="GO:0033612">
    <property type="term" value="F:receptor serine/threonine kinase binding"/>
    <property type="evidence" value="ECO:0007669"/>
    <property type="project" value="TreeGrafter"/>
</dbReference>
<keyword evidence="4" id="KW-0723">Serine/threonine-protein kinase</keyword>
<dbReference type="PROSITE" id="PS51450">
    <property type="entry name" value="LRR"/>
    <property type="match status" value="1"/>
</dbReference>
<evidence type="ECO:0000259" key="20">
    <source>
        <dbReference type="PROSITE" id="PS50011"/>
    </source>
</evidence>
<dbReference type="InterPro" id="IPR032675">
    <property type="entry name" value="LRR_dom_sf"/>
</dbReference>
<dbReference type="Gene3D" id="1.10.510.10">
    <property type="entry name" value="Transferase(Phosphotransferase) domain 1"/>
    <property type="match status" value="1"/>
</dbReference>
<evidence type="ECO:0000256" key="11">
    <source>
        <dbReference type="ARBA" id="ARBA00022777"/>
    </source>
</evidence>
<accession>A0A2I0B0B6</accession>
<reference evidence="21 22" key="1">
    <citation type="journal article" date="2017" name="Nature">
        <title>The Apostasia genome and the evolution of orchids.</title>
        <authorList>
            <person name="Zhang G.Q."/>
            <person name="Liu K.W."/>
            <person name="Li Z."/>
            <person name="Lohaus R."/>
            <person name="Hsiao Y.Y."/>
            <person name="Niu S.C."/>
            <person name="Wang J.Y."/>
            <person name="Lin Y.C."/>
            <person name="Xu Q."/>
            <person name="Chen L.J."/>
            <person name="Yoshida K."/>
            <person name="Fujiwara S."/>
            <person name="Wang Z.W."/>
            <person name="Zhang Y.Q."/>
            <person name="Mitsuda N."/>
            <person name="Wang M."/>
            <person name="Liu G.H."/>
            <person name="Pecoraro L."/>
            <person name="Huang H.X."/>
            <person name="Xiao X.J."/>
            <person name="Lin M."/>
            <person name="Wu X.Y."/>
            <person name="Wu W.L."/>
            <person name="Chen Y.Y."/>
            <person name="Chang S.B."/>
            <person name="Sakamoto S."/>
            <person name="Ohme-Takagi M."/>
            <person name="Yagi M."/>
            <person name="Zeng S.J."/>
            <person name="Shen C.Y."/>
            <person name="Yeh C.M."/>
            <person name="Luo Y.B."/>
            <person name="Tsai W.C."/>
            <person name="Van de Peer Y."/>
            <person name="Liu Z.J."/>
        </authorList>
    </citation>
    <scope>NUCLEOTIDE SEQUENCE [LARGE SCALE GENOMIC DNA]</scope>
    <source>
        <strain evidence="22">cv. Shenzhen</strain>
        <tissue evidence="21">Stem</tissue>
    </source>
</reference>
<evidence type="ECO:0000256" key="7">
    <source>
        <dbReference type="ARBA" id="ARBA00022692"/>
    </source>
</evidence>
<keyword evidence="9" id="KW-0677">Repeat</keyword>
<evidence type="ECO:0000256" key="12">
    <source>
        <dbReference type="ARBA" id="ARBA00022840"/>
    </source>
</evidence>
<dbReference type="Gene3D" id="3.80.10.10">
    <property type="entry name" value="Ribonuclease Inhibitor"/>
    <property type="match status" value="4"/>
</dbReference>
<feature type="domain" description="Protein kinase" evidence="20">
    <location>
        <begin position="694"/>
        <end position="988"/>
    </location>
</feature>
<evidence type="ECO:0000256" key="3">
    <source>
        <dbReference type="ARBA" id="ARBA00012513"/>
    </source>
</evidence>
<name>A0A2I0B0B6_9ASPA</name>
<feature type="signal peptide" evidence="19">
    <location>
        <begin position="1"/>
        <end position="31"/>
    </location>
</feature>
<keyword evidence="13 18" id="KW-1133">Transmembrane helix</keyword>
<dbReference type="OrthoDB" id="2021138at2759"/>
<dbReference type="SMART" id="SM00369">
    <property type="entry name" value="LRR_TYP"/>
    <property type="match status" value="6"/>
</dbReference>
<dbReference type="FunFam" id="1.10.510.10:FF:000201">
    <property type="entry name" value="Leucine-rich repeat receptor-like serine/threonine-protein kinase"/>
    <property type="match status" value="1"/>
</dbReference>
<dbReference type="GO" id="GO:0005886">
    <property type="term" value="C:plasma membrane"/>
    <property type="evidence" value="ECO:0007669"/>
    <property type="project" value="UniProtKB-SubCell"/>
</dbReference>
<dbReference type="Pfam" id="PF00069">
    <property type="entry name" value="Pkinase"/>
    <property type="match status" value="1"/>
</dbReference>
<keyword evidence="5" id="KW-0433">Leucine-rich repeat</keyword>
<sequence>MDLRSRSSLPPPLAAMLRLLFSFFLLRSSLSLSQDGLYILMAGRRLADPNFALSDWNPRDPTPCNWTGISCSGDSVDAVDLSGLKLAGAFPSILCCLPRLSGLSLSSNSIKGSLPSSSLLPCPSLTHLDLSQNLLVGPLPAVFPPSLSYLDLSGNNFSGTIPPSLPSAAPRLRVLSLVANLLTGTLPHSLGNFPLLLQLNLSYNPFAAGTIPASIGNLSSLQILWLAGCNLVGPIPPSLGHLANLTDLDLSSNSLSGEIPSTLSSLSSVVQIELYSNALTGHIPIGFSNLSALRLFDISMNSLSGNIPADIFLAPTLESLHLYENNLSGPMPVTLEMAERLTDLSLFSNRLSGDLPPEFGRKSKLSFVDLSDNLLSGEIPAGICSGGELVELLLLNNLFSGRIPETLVDCQTLTRVRLPNNHLSGEVPAGFWGLPHVSLLELSGNSLSGWISPAIAGATNLSKLLISQNRFTGHIPAEIGALPNLFDISASSNHLAGPLPPSLTDLTELGQLDLSSNSISGELPLGIENWKKLVQLNLANNQLTGEIPPQLGDLPVLNYLDLSGNSLTGNVPIQLQNLKLNQFNLSNNQLSGHLHPLFLTSSYHNSFLNNPNLCTDISGICSHSSNPSSNHQLPSWLIQSIFVSSSFILILGLAFFYWSCRIHGKKRKMTDRSKWTLTSFHKLGFSEFEILDCIDEDNVVGSGASGKVYKAVLSSGEVVAVKKLWGSDTMEAEREPADGFKAEVATLGKIRHKSIVKLWCCCSHKECKLLVYEYMPNGSLGDLLHGSKGGILDWPTRYRIALDAAEGLSYLHHDCVPPIVHRDVKSNNILLDGELRAKVADFGVAKVIGKGPSFMSVVAGSLGYIAPEYAYTLRVNEKSDIYSFGIVILELVTGKLPIDPELGEKDLAKWVCSAMDQDGEDHVIDPKLDRRFTDEMCRVLSIGLLCASSLPINRPSMRRVVKMLVEASSSCVEKAGKKKGEGKLSPYYYEDGSDHSIA</sequence>
<dbReference type="InterPro" id="IPR017441">
    <property type="entry name" value="Protein_kinase_ATP_BS"/>
</dbReference>
<dbReference type="Pfam" id="PF08263">
    <property type="entry name" value="LRRNT_2"/>
    <property type="match status" value="1"/>
</dbReference>
<evidence type="ECO:0000256" key="10">
    <source>
        <dbReference type="ARBA" id="ARBA00022741"/>
    </source>
</evidence>
<dbReference type="STRING" id="1088818.A0A2I0B0B6"/>
<evidence type="ECO:0000256" key="6">
    <source>
        <dbReference type="ARBA" id="ARBA00022679"/>
    </source>
</evidence>
<evidence type="ECO:0000256" key="14">
    <source>
        <dbReference type="ARBA" id="ARBA00023136"/>
    </source>
</evidence>
<evidence type="ECO:0000256" key="15">
    <source>
        <dbReference type="ARBA" id="ARBA00023170"/>
    </source>
</evidence>
<dbReference type="AlphaFoldDB" id="A0A2I0B0B6"/>
<dbReference type="FunFam" id="3.80.10.10:FF:000215">
    <property type="entry name" value="Receptor-like protein kinase HSL1"/>
    <property type="match status" value="1"/>
</dbReference>
<dbReference type="InterPro" id="IPR008271">
    <property type="entry name" value="Ser/Thr_kinase_AS"/>
</dbReference>
<dbReference type="InterPro" id="IPR003591">
    <property type="entry name" value="Leu-rich_rpt_typical-subtyp"/>
</dbReference>
<dbReference type="GO" id="GO:0004674">
    <property type="term" value="F:protein serine/threonine kinase activity"/>
    <property type="evidence" value="ECO:0007669"/>
    <property type="project" value="UniProtKB-KW"/>
</dbReference>
<keyword evidence="12 17" id="KW-0067">ATP-binding</keyword>
<dbReference type="Pfam" id="PF00560">
    <property type="entry name" value="LRR_1"/>
    <property type="match status" value="7"/>
</dbReference>
<keyword evidence="11 21" id="KW-0418">Kinase</keyword>
<dbReference type="PANTHER" id="PTHR48056">
    <property type="entry name" value="LRR RECEPTOR-LIKE SERINE/THREONINE-PROTEIN KINASE-RELATED"/>
    <property type="match status" value="1"/>
</dbReference>
<feature type="binding site" evidence="17">
    <location>
        <position position="723"/>
    </location>
    <ligand>
        <name>ATP</name>
        <dbReference type="ChEBI" id="CHEBI:30616"/>
    </ligand>
</feature>
<dbReference type="SMART" id="SM00220">
    <property type="entry name" value="S_TKc"/>
    <property type="match status" value="1"/>
</dbReference>
<evidence type="ECO:0000256" key="19">
    <source>
        <dbReference type="SAM" id="SignalP"/>
    </source>
</evidence>
<dbReference type="PROSITE" id="PS00108">
    <property type="entry name" value="PROTEIN_KINASE_ST"/>
    <property type="match status" value="1"/>
</dbReference>
<gene>
    <name evidence="21" type="primary">HSL1</name>
    <name evidence="21" type="ORF">AXF42_Ash006134</name>
</gene>
<evidence type="ECO:0000256" key="16">
    <source>
        <dbReference type="ARBA" id="ARBA00023180"/>
    </source>
</evidence>
<dbReference type="SUPFAM" id="SSF52058">
    <property type="entry name" value="L domain-like"/>
    <property type="match status" value="3"/>
</dbReference>
<dbReference type="InterPro" id="IPR001611">
    <property type="entry name" value="Leu-rich_rpt"/>
</dbReference>
<dbReference type="InterPro" id="IPR013210">
    <property type="entry name" value="LRR_N_plant-typ"/>
</dbReference>
<keyword evidence="6" id="KW-0808">Transferase</keyword>
<evidence type="ECO:0000256" key="17">
    <source>
        <dbReference type="PROSITE-ProRule" id="PRU10141"/>
    </source>
</evidence>
<dbReference type="GO" id="GO:0005524">
    <property type="term" value="F:ATP binding"/>
    <property type="evidence" value="ECO:0007669"/>
    <property type="project" value="UniProtKB-UniRule"/>
</dbReference>
<keyword evidence="7 18" id="KW-0812">Transmembrane</keyword>
<evidence type="ECO:0000256" key="4">
    <source>
        <dbReference type="ARBA" id="ARBA00022527"/>
    </source>
</evidence>
<comment type="subcellular location">
    <subcellularLocation>
        <location evidence="1">Cell membrane</location>
        <topology evidence="1">Single-pass membrane protein</topology>
    </subcellularLocation>
</comment>
<proteinExistence type="inferred from homology"/>
<organism evidence="21 22">
    <name type="scientific">Apostasia shenzhenica</name>
    <dbReference type="NCBI Taxonomy" id="1088818"/>
    <lineage>
        <taxon>Eukaryota</taxon>
        <taxon>Viridiplantae</taxon>
        <taxon>Streptophyta</taxon>
        <taxon>Embryophyta</taxon>
        <taxon>Tracheophyta</taxon>
        <taxon>Spermatophyta</taxon>
        <taxon>Magnoliopsida</taxon>
        <taxon>Liliopsida</taxon>
        <taxon>Asparagales</taxon>
        <taxon>Orchidaceae</taxon>
        <taxon>Apostasioideae</taxon>
        <taxon>Apostasia</taxon>
    </lineage>
</organism>
<evidence type="ECO:0000256" key="8">
    <source>
        <dbReference type="ARBA" id="ARBA00022729"/>
    </source>
</evidence>
<keyword evidence="8 19" id="KW-0732">Signal</keyword>
<evidence type="ECO:0000256" key="13">
    <source>
        <dbReference type="ARBA" id="ARBA00022989"/>
    </source>
</evidence>
<evidence type="ECO:0000256" key="5">
    <source>
        <dbReference type="ARBA" id="ARBA00022614"/>
    </source>
</evidence>
<feature type="transmembrane region" description="Helical" evidence="18">
    <location>
        <begin position="636"/>
        <end position="658"/>
    </location>
</feature>
<dbReference type="EC" id="2.7.11.1" evidence="3"/>
<keyword evidence="14 18" id="KW-0472">Membrane</keyword>
<dbReference type="InterPro" id="IPR011009">
    <property type="entry name" value="Kinase-like_dom_sf"/>
</dbReference>